<evidence type="ECO:0000313" key="5">
    <source>
        <dbReference type="EMBL" id="MFD1872834.1"/>
    </source>
</evidence>
<dbReference type="InterPro" id="IPR036249">
    <property type="entry name" value="Thioredoxin-like_sf"/>
</dbReference>
<reference evidence="6" key="1">
    <citation type="journal article" date="2019" name="Int. J. Syst. Evol. Microbiol.">
        <title>The Global Catalogue of Microorganisms (GCM) 10K type strain sequencing project: providing services to taxonomists for standard genome sequencing and annotation.</title>
        <authorList>
            <consortium name="The Broad Institute Genomics Platform"/>
            <consortium name="The Broad Institute Genome Sequencing Center for Infectious Disease"/>
            <person name="Wu L."/>
            <person name="Ma J."/>
        </authorList>
    </citation>
    <scope>NUCLEOTIDE SEQUENCE [LARGE SCALE GENOMIC DNA]</scope>
    <source>
        <strain evidence="6">CGMCC 1.15795</strain>
    </source>
</reference>
<sequence length="224" mass="24592">MMMLKTLLRRGTLPLLAGAALLLASCQEEPRRLPILGERDVRENPKGGPADTVFATVPAFRAHDQNGKLVTNQNFTGQVYLTDFFFATCPGICPKMNGELLKVYKQYGQTPGLNFVSFTIDPEHDSLAVLRDYAQRLGAPTNANWRFVRTSKDSVFTLARGLFTAAMPDKAAPGGFAHNGTFALVDDLGHVRGLYDSLNPTQVQALLTDLPVLLAEVKERQKKS</sequence>
<organism evidence="5 6">
    <name type="scientific">Hymenobacter bucti</name>
    <dbReference type="NCBI Taxonomy" id="1844114"/>
    <lineage>
        <taxon>Bacteria</taxon>
        <taxon>Pseudomonadati</taxon>
        <taxon>Bacteroidota</taxon>
        <taxon>Cytophagia</taxon>
        <taxon>Cytophagales</taxon>
        <taxon>Hymenobacteraceae</taxon>
        <taxon>Hymenobacter</taxon>
    </lineage>
</organism>
<proteinExistence type="inferred from homology"/>
<dbReference type="InterPro" id="IPR013766">
    <property type="entry name" value="Thioredoxin_domain"/>
</dbReference>
<accession>A0ABW4QTB6</accession>
<keyword evidence="2" id="KW-0186">Copper</keyword>
<dbReference type="RefSeq" id="WP_382319574.1">
    <property type="nucleotide sequence ID" value="NZ_JBHUIA010000003.1"/>
</dbReference>
<dbReference type="EMBL" id="JBHUFD010000003">
    <property type="protein sequence ID" value="MFD1872834.1"/>
    <property type="molecule type" value="Genomic_DNA"/>
</dbReference>
<comment type="caution">
    <text evidence="5">The sequence shown here is derived from an EMBL/GenBank/DDBJ whole genome shotgun (WGS) entry which is preliminary data.</text>
</comment>
<evidence type="ECO:0000259" key="4">
    <source>
        <dbReference type="PROSITE" id="PS51352"/>
    </source>
</evidence>
<dbReference type="PANTHER" id="PTHR12151:SF25">
    <property type="entry name" value="LINALOOL DEHYDRATASE_ISOMERASE DOMAIN-CONTAINING PROTEIN"/>
    <property type="match status" value="1"/>
</dbReference>
<dbReference type="Pfam" id="PF02630">
    <property type="entry name" value="SCO1-SenC"/>
    <property type="match status" value="1"/>
</dbReference>
<feature type="signal peptide" evidence="3">
    <location>
        <begin position="1"/>
        <end position="19"/>
    </location>
</feature>
<dbReference type="Gene3D" id="3.40.30.10">
    <property type="entry name" value="Glutaredoxin"/>
    <property type="match status" value="1"/>
</dbReference>
<evidence type="ECO:0000256" key="1">
    <source>
        <dbReference type="ARBA" id="ARBA00010996"/>
    </source>
</evidence>
<name>A0ABW4QTB6_9BACT</name>
<dbReference type="PROSITE" id="PS51352">
    <property type="entry name" value="THIOREDOXIN_2"/>
    <property type="match status" value="1"/>
</dbReference>
<comment type="similarity">
    <text evidence="1">Belongs to the SCO1/2 family.</text>
</comment>
<dbReference type="PANTHER" id="PTHR12151">
    <property type="entry name" value="ELECTRON TRANSPORT PROTIN SCO1/SENC FAMILY MEMBER"/>
    <property type="match status" value="1"/>
</dbReference>
<evidence type="ECO:0000313" key="6">
    <source>
        <dbReference type="Proteomes" id="UP001597197"/>
    </source>
</evidence>
<evidence type="ECO:0000256" key="2">
    <source>
        <dbReference type="ARBA" id="ARBA00023008"/>
    </source>
</evidence>
<dbReference type="InterPro" id="IPR003782">
    <property type="entry name" value="SCO1/SenC"/>
</dbReference>
<keyword evidence="6" id="KW-1185">Reference proteome</keyword>
<dbReference type="CDD" id="cd02968">
    <property type="entry name" value="SCO"/>
    <property type="match status" value="1"/>
</dbReference>
<feature type="domain" description="Thioredoxin" evidence="4">
    <location>
        <begin position="51"/>
        <end position="222"/>
    </location>
</feature>
<protein>
    <submittedName>
        <fullName evidence="5">SCO family protein</fullName>
    </submittedName>
</protein>
<feature type="chain" id="PRO_5045929719" evidence="3">
    <location>
        <begin position="20"/>
        <end position="224"/>
    </location>
</feature>
<keyword evidence="3" id="KW-0732">Signal</keyword>
<dbReference type="Proteomes" id="UP001597197">
    <property type="component" value="Unassembled WGS sequence"/>
</dbReference>
<dbReference type="SUPFAM" id="SSF52833">
    <property type="entry name" value="Thioredoxin-like"/>
    <property type="match status" value="1"/>
</dbReference>
<dbReference type="PROSITE" id="PS51257">
    <property type="entry name" value="PROKAR_LIPOPROTEIN"/>
    <property type="match status" value="1"/>
</dbReference>
<gene>
    <name evidence="5" type="ORF">ACFSDX_10365</name>
</gene>
<evidence type="ECO:0000256" key="3">
    <source>
        <dbReference type="SAM" id="SignalP"/>
    </source>
</evidence>